<sequence>MKKTLFFLLSLMLCWTAVFAAERGIKRVQLSSPAPVETPYLSGKYRALVIGNNNYDDPEKFWPSLKTAVADAEAVAEILKTDYGFAEITLLKNTKQRDIVRAFNHLAKTAQDSDSVLIYYAGHGHLNEDTKEGFWIPVDAEGRDDSTFVPNSTIKTKLGVIADKARHVLLVSDSCFSGALLREGNRGVSLDQKNERYYQKVAKKKSVQILAAGGLEFVDDNYKGTRHSPFTYYFLQSLKDNNARYFEA</sequence>
<organism evidence="2">
    <name type="scientific">marine metagenome</name>
    <dbReference type="NCBI Taxonomy" id="408172"/>
    <lineage>
        <taxon>unclassified sequences</taxon>
        <taxon>metagenomes</taxon>
        <taxon>ecological metagenomes</taxon>
    </lineage>
</organism>
<proteinExistence type="predicted"/>
<dbReference type="InterPro" id="IPR011600">
    <property type="entry name" value="Pept_C14_caspase"/>
</dbReference>
<dbReference type="PANTHER" id="PTHR22576">
    <property type="entry name" value="MUCOSA ASSOCIATED LYMPHOID TISSUE LYMPHOMA TRANSLOCATION PROTEIN 1/PARACASPASE"/>
    <property type="match status" value="1"/>
</dbReference>
<protein>
    <recommendedName>
        <fullName evidence="1">Peptidase C14 caspase domain-containing protein</fullName>
    </recommendedName>
</protein>
<dbReference type="GO" id="GO:0004197">
    <property type="term" value="F:cysteine-type endopeptidase activity"/>
    <property type="evidence" value="ECO:0007669"/>
    <property type="project" value="InterPro"/>
</dbReference>
<reference evidence="2" key="1">
    <citation type="submission" date="2018-05" db="EMBL/GenBank/DDBJ databases">
        <authorList>
            <person name="Lanie J.A."/>
            <person name="Ng W.-L."/>
            <person name="Kazmierczak K.M."/>
            <person name="Andrzejewski T.M."/>
            <person name="Davidsen T.M."/>
            <person name="Wayne K.J."/>
            <person name="Tettelin H."/>
            <person name="Glass J.I."/>
            <person name="Rusch D."/>
            <person name="Podicherti R."/>
            <person name="Tsui H.-C.T."/>
            <person name="Winkler M.E."/>
        </authorList>
    </citation>
    <scope>NUCLEOTIDE SEQUENCE</scope>
</reference>
<dbReference type="Gene3D" id="3.40.50.1460">
    <property type="match status" value="1"/>
</dbReference>
<name>A0A382J1P2_9ZZZZ</name>
<dbReference type="PANTHER" id="PTHR22576:SF37">
    <property type="entry name" value="MUCOSA-ASSOCIATED LYMPHOID TISSUE LYMPHOMA TRANSLOCATION PROTEIN 1"/>
    <property type="match status" value="1"/>
</dbReference>
<dbReference type="InterPro" id="IPR029030">
    <property type="entry name" value="Caspase-like_dom_sf"/>
</dbReference>
<feature type="domain" description="Peptidase C14 caspase" evidence="1">
    <location>
        <begin position="46"/>
        <end position="242"/>
    </location>
</feature>
<dbReference type="SUPFAM" id="SSF52129">
    <property type="entry name" value="Caspase-like"/>
    <property type="match status" value="1"/>
</dbReference>
<dbReference type="GO" id="GO:0006508">
    <property type="term" value="P:proteolysis"/>
    <property type="evidence" value="ECO:0007669"/>
    <property type="project" value="InterPro"/>
</dbReference>
<gene>
    <name evidence="2" type="ORF">METZ01_LOCUS258814</name>
</gene>
<evidence type="ECO:0000313" key="2">
    <source>
        <dbReference type="EMBL" id="SVC05960.1"/>
    </source>
</evidence>
<accession>A0A382J1P2</accession>
<feature type="non-terminal residue" evidence="2">
    <location>
        <position position="248"/>
    </location>
</feature>
<dbReference type="Pfam" id="PF00656">
    <property type="entry name" value="Peptidase_C14"/>
    <property type="match status" value="1"/>
</dbReference>
<evidence type="ECO:0000259" key="1">
    <source>
        <dbReference type="Pfam" id="PF00656"/>
    </source>
</evidence>
<dbReference type="InterPro" id="IPR052039">
    <property type="entry name" value="Caspase-related_regulators"/>
</dbReference>
<dbReference type="AlphaFoldDB" id="A0A382J1P2"/>
<dbReference type="EMBL" id="UINC01071223">
    <property type="protein sequence ID" value="SVC05960.1"/>
    <property type="molecule type" value="Genomic_DNA"/>
</dbReference>